<reference evidence="2 3" key="1">
    <citation type="submission" date="2018-05" db="EMBL/GenBank/DDBJ databases">
        <title>Brachybacterium sp. M1HQ-2T, whole genome shotgun sequence.</title>
        <authorList>
            <person name="Tuo L."/>
        </authorList>
    </citation>
    <scope>NUCLEOTIDE SEQUENCE [LARGE SCALE GENOMIC DNA]</scope>
    <source>
        <strain evidence="2 3">M1HQ-2</strain>
    </source>
</reference>
<proteinExistence type="predicted"/>
<comment type="caution">
    <text evidence="2">The sequence shown here is derived from an EMBL/GenBank/DDBJ whole genome shotgun (WGS) entry which is preliminary data.</text>
</comment>
<dbReference type="Proteomes" id="UP000245590">
    <property type="component" value="Unassembled WGS sequence"/>
</dbReference>
<dbReference type="CDD" id="cd06588">
    <property type="entry name" value="PhnB_like"/>
    <property type="match status" value="1"/>
</dbReference>
<evidence type="ECO:0000313" key="2">
    <source>
        <dbReference type="EMBL" id="PWH05979.1"/>
    </source>
</evidence>
<name>A0A2U2RJC2_9MICO</name>
<dbReference type="Gene3D" id="3.10.180.10">
    <property type="entry name" value="2,3-Dihydroxybiphenyl 1,2-Dioxygenase, domain 1"/>
    <property type="match status" value="1"/>
</dbReference>
<sequence length="144" mass="15718">MPAALHPYLNFPGTSREAFEFYGEALGTTPQFATFGEFHAVPEGDPNADKIMHGSLEVTDLIRLYVSDVIEGMGPDHREGNNVTLSLMGDDEAVLRSAYEKLSVGGTIAMPLEKQMWGDVYGSFTDRFGIVWQVNISASQGEQG</sequence>
<gene>
    <name evidence="2" type="ORF">DEO23_09145</name>
</gene>
<dbReference type="OrthoDB" id="9795306at2"/>
<dbReference type="EMBL" id="QFKX01000003">
    <property type="protein sequence ID" value="PWH05979.1"/>
    <property type="molecule type" value="Genomic_DNA"/>
</dbReference>
<accession>A0A2U2RJC2</accession>
<dbReference type="PANTHER" id="PTHR33990:SF1">
    <property type="entry name" value="PROTEIN YJDN"/>
    <property type="match status" value="1"/>
</dbReference>
<dbReference type="RefSeq" id="WP_109275726.1">
    <property type="nucleotide sequence ID" value="NZ_QFKX01000003.1"/>
</dbReference>
<protein>
    <recommendedName>
        <fullName evidence="1">Glyoxalase/fosfomycin resistance/dioxygenase domain-containing protein</fullName>
    </recommendedName>
</protein>
<dbReference type="InterPro" id="IPR029068">
    <property type="entry name" value="Glyas_Bleomycin-R_OHBP_Dase"/>
</dbReference>
<feature type="domain" description="Glyoxalase/fosfomycin resistance/dioxygenase" evidence="1">
    <location>
        <begin position="16"/>
        <end position="134"/>
    </location>
</feature>
<dbReference type="InterPro" id="IPR004360">
    <property type="entry name" value="Glyas_Fos-R_dOase_dom"/>
</dbReference>
<evidence type="ECO:0000259" key="1">
    <source>
        <dbReference type="Pfam" id="PF00903"/>
    </source>
</evidence>
<organism evidence="2 3">
    <name type="scientific">Brachybacterium endophyticum</name>
    <dbReference type="NCBI Taxonomy" id="2182385"/>
    <lineage>
        <taxon>Bacteria</taxon>
        <taxon>Bacillati</taxon>
        <taxon>Actinomycetota</taxon>
        <taxon>Actinomycetes</taxon>
        <taxon>Micrococcales</taxon>
        <taxon>Dermabacteraceae</taxon>
        <taxon>Brachybacterium</taxon>
    </lineage>
</organism>
<dbReference type="PANTHER" id="PTHR33990">
    <property type="entry name" value="PROTEIN YJDN-RELATED"/>
    <property type="match status" value="1"/>
</dbReference>
<dbReference type="AlphaFoldDB" id="A0A2U2RJC2"/>
<evidence type="ECO:0000313" key="3">
    <source>
        <dbReference type="Proteomes" id="UP000245590"/>
    </source>
</evidence>
<dbReference type="InterPro" id="IPR028973">
    <property type="entry name" value="PhnB-like"/>
</dbReference>
<dbReference type="Pfam" id="PF00903">
    <property type="entry name" value="Glyoxalase"/>
    <property type="match status" value="1"/>
</dbReference>
<keyword evidence="3" id="KW-1185">Reference proteome</keyword>
<dbReference type="SUPFAM" id="SSF54593">
    <property type="entry name" value="Glyoxalase/Bleomycin resistance protein/Dihydroxybiphenyl dioxygenase"/>
    <property type="match status" value="1"/>
</dbReference>